<feature type="compositionally biased region" description="Basic and acidic residues" evidence="1">
    <location>
        <begin position="81"/>
        <end position="95"/>
    </location>
</feature>
<keyword evidence="3" id="KW-1185">Reference proteome</keyword>
<proteinExistence type="predicted"/>
<name>A0ABW7N991_9BACT</name>
<dbReference type="RefSeq" id="WP_395417579.1">
    <property type="nucleotide sequence ID" value="NZ_JBIPKE010000017.1"/>
</dbReference>
<accession>A0ABW7N991</accession>
<evidence type="ECO:0000313" key="2">
    <source>
        <dbReference type="EMBL" id="MFH6984173.1"/>
    </source>
</evidence>
<evidence type="ECO:0000313" key="3">
    <source>
        <dbReference type="Proteomes" id="UP001610063"/>
    </source>
</evidence>
<reference evidence="2 3" key="1">
    <citation type="journal article" date="2013" name="Int. J. Syst. Evol. Microbiol.">
        <title>Marinoscillum luteum sp. nov., isolated from marine sediment.</title>
        <authorList>
            <person name="Cha I.T."/>
            <person name="Park S.J."/>
            <person name="Kim S.J."/>
            <person name="Kim J.G."/>
            <person name="Jung M.Y."/>
            <person name="Shin K.S."/>
            <person name="Kwon K.K."/>
            <person name="Yang S.H."/>
            <person name="Seo Y.S."/>
            <person name="Rhee S.K."/>
        </authorList>
    </citation>
    <scope>NUCLEOTIDE SEQUENCE [LARGE SCALE GENOMIC DNA]</scope>
    <source>
        <strain evidence="2 3">KCTC 23939</strain>
    </source>
</reference>
<dbReference type="EMBL" id="JBIPKE010000017">
    <property type="protein sequence ID" value="MFH6984173.1"/>
    <property type="molecule type" value="Genomic_DNA"/>
</dbReference>
<feature type="region of interest" description="Disordered" evidence="1">
    <location>
        <begin position="75"/>
        <end position="115"/>
    </location>
</feature>
<comment type="caution">
    <text evidence="2">The sequence shown here is derived from an EMBL/GenBank/DDBJ whole genome shotgun (WGS) entry which is preliminary data.</text>
</comment>
<protein>
    <submittedName>
        <fullName evidence="2">Uncharacterized protein</fullName>
    </submittedName>
</protein>
<dbReference type="Proteomes" id="UP001610063">
    <property type="component" value="Unassembled WGS sequence"/>
</dbReference>
<organism evidence="2 3">
    <name type="scientific">Marinoscillum luteum</name>
    <dbReference type="NCBI Taxonomy" id="861051"/>
    <lineage>
        <taxon>Bacteria</taxon>
        <taxon>Pseudomonadati</taxon>
        <taxon>Bacteroidota</taxon>
        <taxon>Cytophagia</taxon>
        <taxon>Cytophagales</taxon>
        <taxon>Reichenbachiellaceae</taxon>
        <taxon>Marinoscillum</taxon>
    </lineage>
</organism>
<evidence type="ECO:0000256" key="1">
    <source>
        <dbReference type="SAM" id="MobiDB-lite"/>
    </source>
</evidence>
<gene>
    <name evidence="2" type="ORF">ACHKAR_12030</name>
</gene>
<feature type="compositionally biased region" description="Acidic residues" evidence="1">
    <location>
        <begin position="105"/>
        <end position="115"/>
    </location>
</feature>
<sequence length="115" mass="13584">MQPSKPRVIKDFEKLDENLQEQIKLAYPYGFYDSLIHFYNKEGKKVSALPFETDDRYYMVRMTVAEAKAIIEDDEDFDDDGNLKDEIKDDYESKYSDVSYMSDYISDDEPTDDDD</sequence>